<dbReference type="InterPro" id="IPR002486">
    <property type="entry name" value="Col_cuticle_N"/>
</dbReference>
<dbReference type="PANTHER" id="PTHR24637:SF319">
    <property type="entry name" value="NEMATODE CUTICLE COLLAGEN N-TERMINAL DOMAIN-CONTAINING PROTEIN"/>
    <property type="match status" value="1"/>
</dbReference>
<feature type="compositionally biased region" description="Pro residues" evidence="4">
    <location>
        <begin position="794"/>
        <end position="803"/>
    </location>
</feature>
<evidence type="ECO:0000256" key="1">
    <source>
        <dbReference type="ARBA" id="ARBA00011518"/>
    </source>
</evidence>
<dbReference type="PROSITE" id="PS51450">
    <property type="entry name" value="LRR"/>
    <property type="match status" value="1"/>
</dbReference>
<dbReference type="Gene3D" id="3.80.10.10">
    <property type="entry name" value="Ribonuclease Inhibitor"/>
    <property type="match status" value="1"/>
</dbReference>
<keyword evidence="3" id="KW-1015">Disulfide bond</keyword>
<dbReference type="GO" id="GO:0042302">
    <property type="term" value="F:structural constituent of cuticle"/>
    <property type="evidence" value="ECO:0007669"/>
    <property type="project" value="InterPro"/>
</dbReference>
<dbReference type="InterPro" id="IPR008160">
    <property type="entry name" value="Collagen"/>
</dbReference>
<evidence type="ECO:0000259" key="5">
    <source>
        <dbReference type="SMART" id="SM01088"/>
    </source>
</evidence>
<evidence type="ECO:0000313" key="7">
    <source>
        <dbReference type="Proteomes" id="UP000829354"/>
    </source>
</evidence>
<dbReference type="Pfam" id="PF01484">
    <property type="entry name" value="Col_cuticle_N"/>
    <property type="match status" value="1"/>
</dbReference>
<feature type="region of interest" description="Disordered" evidence="4">
    <location>
        <begin position="621"/>
        <end position="803"/>
    </location>
</feature>
<feature type="compositionally biased region" description="Low complexity" evidence="4">
    <location>
        <begin position="741"/>
        <end position="754"/>
    </location>
</feature>
<dbReference type="InterPro" id="IPR032675">
    <property type="entry name" value="LRR_dom_sf"/>
</dbReference>
<evidence type="ECO:0000256" key="4">
    <source>
        <dbReference type="SAM" id="MobiDB-lite"/>
    </source>
</evidence>
<feature type="compositionally biased region" description="Pro residues" evidence="4">
    <location>
        <begin position="661"/>
        <end position="680"/>
    </location>
</feature>
<name>A0AAE9EJA4_CAEBR</name>
<feature type="compositionally biased region" description="Pro residues" evidence="4">
    <location>
        <begin position="729"/>
        <end position="740"/>
    </location>
</feature>
<dbReference type="EMBL" id="CP092621">
    <property type="protein sequence ID" value="UMM20318.1"/>
    <property type="molecule type" value="Genomic_DNA"/>
</dbReference>
<dbReference type="SUPFAM" id="SSF52047">
    <property type="entry name" value="RNI-like"/>
    <property type="match status" value="1"/>
</dbReference>
<dbReference type="Proteomes" id="UP000829354">
    <property type="component" value="Chromosome II"/>
</dbReference>
<evidence type="ECO:0000256" key="3">
    <source>
        <dbReference type="ARBA" id="ARBA00023157"/>
    </source>
</evidence>
<keyword evidence="7" id="KW-1185">Reference proteome</keyword>
<comment type="subunit">
    <text evidence="1">Collagen polypeptide chains are complexed within the cuticle by disulfide bonds and other types of covalent cross-links.</text>
</comment>
<reference evidence="6 7" key="1">
    <citation type="submission" date="2022-04" db="EMBL/GenBank/DDBJ databases">
        <title>Chromosome-level reference genomes for two strains of Caenorhabditis briggsae: an improved platform for comparative genomics.</title>
        <authorList>
            <person name="Stevens L."/>
            <person name="Andersen E."/>
        </authorList>
    </citation>
    <scope>NUCLEOTIDE SEQUENCE [LARGE SCALE GENOMIC DNA]</scope>
    <source>
        <strain evidence="6">VX34</strain>
        <tissue evidence="6">Whole-organism</tissue>
    </source>
</reference>
<evidence type="ECO:0000256" key="2">
    <source>
        <dbReference type="ARBA" id="ARBA00022737"/>
    </source>
</evidence>
<dbReference type="Pfam" id="PF24758">
    <property type="entry name" value="LRR_At5g56370"/>
    <property type="match status" value="1"/>
</dbReference>
<feature type="domain" description="Nematode cuticle collagen N-terminal" evidence="5">
    <location>
        <begin position="520"/>
        <end position="572"/>
    </location>
</feature>
<dbReference type="InterPro" id="IPR001611">
    <property type="entry name" value="Leu-rich_rpt"/>
</dbReference>
<dbReference type="PANTHER" id="PTHR24637">
    <property type="entry name" value="COLLAGEN"/>
    <property type="match status" value="1"/>
</dbReference>
<accession>A0AAE9EJA4</accession>
<proteinExistence type="predicted"/>
<protein>
    <recommendedName>
        <fullName evidence="5">Nematode cuticle collagen N-terminal domain-containing protein</fullName>
    </recommendedName>
</protein>
<sequence>MSFPALANLTNRKIIEYAVNGSLQPTTCLDPVTSNKVFLQLLPFLEMLDENTLEVISKIFKPTSINLTGINMTEKIFEVIQSFNLTSLRIGAVYDLPSVLRSILKQESRDSLTHLDLSPEATGFRNQGHTEHFADGWAREIGQMLPSLKSLSLRHRITTSKDFQDICSFFPNLENLDLAYTAIESLTGISQLTKLRTLRIGGLQFEKSRCLMDIFDIENLENLSFAKTSVFGDSVGTIETYLRSRRPFPNLRHLDLCYSSVEDEAIRKLVEAHPTLESLSITASVSLQYPGLSVFHLTTLQAATEALKFYSAENNAPMVGAMLGNICGVLDTRDRLPVEALKDCLKQVVSSLESFCFLRIVMMLGSKCCEKLLKMAPLNTYNQEDLVRLVNFIITYISPRVKLIDSHYLADKATCPLWNVLNNREVLLNTPYIDLNQICRLNISMLEKISDQRGFITSPCYITIFDIIKDRINPNLEMFQSDLFSFTNGIKDGNVVRKALRFVVMADEKQKLAEIESLKKVAFFGISVATIATLVAIVATPMMYNYLQHVQSSLQNEVEFCRHRTDGLWDEFSRFEVVRGKETRIKRRARAFGAESYSTGAGGGGGGGCCSCGIGAAGPPGPPGADGNPGTDGAAGNPGQAGADAEAAAAPTAADFCFDCPPGPPGPAGNAGPPGPPGGPGAPGNTPAGGAAGAAGPPGPPGPPGNDGAPGAPGNPGAPGAVNTVPGQQGPPGPPGPAGPPGAAGNPGTAGYAQPGPPGPAGDAGPDGAPGNPGQPGPAGDAGAPGSGGGCDHCPPPRTAPGY</sequence>
<dbReference type="AlphaFoldDB" id="A0AAE9EJA4"/>
<feature type="compositionally biased region" description="Low complexity" evidence="4">
    <location>
        <begin position="625"/>
        <end position="654"/>
    </location>
</feature>
<feature type="compositionally biased region" description="Low complexity" evidence="4">
    <location>
        <begin position="718"/>
        <end position="728"/>
    </location>
</feature>
<organism evidence="6 7">
    <name type="scientific">Caenorhabditis briggsae</name>
    <dbReference type="NCBI Taxonomy" id="6238"/>
    <lineage>
        <taxon>Eukaryota</taxon>
        <taxon>Metazoa</taxon>
        <taxon>Ecdysozoa</taxon>
        <taxon>Nematoda</taxon>
        <taxon>Chromadorea</taxon>
        <taxon>Rhabditida</taxon>
        <taxon>Rhabditina</taxon>
        <taxon>Rhabditomorpha</taxon>
        <taxon>Rhabditoidea</taxon>
        <taxon>Rhabditidae</taxon>
        <taxon>Peloderinae</taxon>
        <taxon>Caenorhabditis</taxon>
    </lineage>
</organism>
<gene>
    <name evidence="6" type="ORF">L5515_015634</name>
</gene>
<keyword evidence="2" id="KW-0677">Repeat</keyword>
<dbReference type="Pfam" id="PF01391">
    <property type="entry name" value="Collagen"/>
    <property type="match status" value="2"/>
</dbReference>
<dbReference type="SMART" id="SM01088">
    <property type="entry name" value="Col_cuticle_N"/>
    <property type="match status" value="1"/>
</dbReference>
<evidence type="ECO:0000313" key="6">
    <source>
        <dbReference type="EMBL" id="UMM20318.1"/>
    </source>
</evidence>
<dbReference type="InterPro" id="IPR055411">
    <property type="entry name" value="LRR_FXL15/At3g58940/PEG3-like"/>
</dbReference>
<feature type="compositionally biased region" description="Low complexity" evidence="4">
    <location>
        <begin position="761"/>
        <end position="782"/>
    </location>
</feature>